<proteinExistence type="predicted"/>
<sequence length="516" mass="54115">MDQDKPREIRLALDAIPLGGKAEGKAGEDTVLFVRDTDGVRAFQAKCPHLGAPLAKGEICGGRLYCPWHKAAFALADGSLEEPPALEPLTRYPVRIEGDEAVATLTPEPASAKRAGSTIGKVLIVGTGAAAVACVTTLRRDGFPGAITMVGREVSPPYDRTKLSKQFLAKPTPPEKTLLEPDFAAAHRVERIQGEATRIDPAARSVTLADGRVLTGDALVIATGSRAVVPDFGGTDLPGVMTLRSLDDAVRLSDAAERAKRVVVIGAGFIGLEAAAFLTKRGLSVTVLSREAVPFAKRFGEAVGAGLKRYHEGNGVTFVTGQVARITGTESIEAVETEAGMRLPADIVLIGAGAAPETALVAGVEPDQQGGLPVGSDLKIADGVWIAGDIAAFPERGSGLTARIEHWRLAQQHGTHAAKAILGATGAFSGVPFFWSNQGDKRLDYSGYAPGFDRIILQGDPAELDFIAYYVRENRAVAACSIGRNPAFTAFLHLLGEDRVPSPEAIEAGADLPALV</sequence>
<dbReference type="SUPFAM" id="SSF55424">
    <property type="entry name" value="FAD/NAD-linked reductases, dimerisation (C-terminal) domain"/>
    <property type="match status" value="1"/>
</dbReference>
<dbReference type="OrthoDB" id="7809559at2"/>
<evidence type="ECO:0000259" key="9">
    <source>
        <dbReference type="PROSITE" id="PS51296"/>
    </source>
</evidence>
<dbReference type="SUPFAM" id="SSF50022">
    <property type="entry name" value="ISP domain"/>
    <property type="match status" value="1"/>
</dbReference>
<keyword evidence="5" id="KW-0274">FAD</keyword>
<dbReference type="GO" id="GO:0046872">
    <property type="term" value="F:metal ion binding"/>
    <property type="evidence" value="ECO:0007669"/>
    <property type="project" value="UniProtKB-KW"/>
</dbReference>
<dbReference type="GO" id="GO:0051537">
    <property type="term" value="F:2 iron, 2 sulfur cluster binding"/>
    <property type="evidence" value="ECO:0007669"/>
    <property type="project" value="UniProtKB-KW"/>
</dbReference>
<keyword evidence="6" id="KW-0560">Oxidoreductase</keyword>
<protein>
    <submittedName>
        <fullName evidence="10">Reductase C-terminal</fullName>
    </submittedName>
</protein>
<dbReference type="PRINTS" id="PR00368">
    <property type="entry name" value="FADPNR"/>
</dbReference>
<dbReference type="InterPro" id="IPR016156">
    <property type="entry name" value="FAD/NAD-linked_Rdtase_dimer_sf"/>
</dbReference>
<dbReference type="GO" id="GO:0016651">
    <property type="term" value="F:oxidoreductase activity, acting on NAD(P)H"/>
    <property type="evidence" value="ECO:0007669"/>
    <property type="project" value="TreeGrafter"/>
</dbReference>
<evidence type="ECO:0000313" key="10">
    <source>
        <dbReference type="EMBL" id="SFL72160.1"/>
    </source>
</evidence>
<keyword evidence="7" id="KW-0408">Iron</keyword>
<evidence type="ECO:0000256" key="7">
    <source>
        <dbReference type="ARBA" id="ARBA00023004"/>
    </source>
</evidence>
<dbReference type="PROSITE" id="PS51296">
    <property type="entry name" value="RIESKE"/>
    <property type="match status" value="1"/>
</dbReference>
<dbReference type="Gene3D" id="3.30.390.30">
    <property type="match status" value="1"/>
</dbReference>
<evidence type="ECO:0000256" key="3">
    <source>
        <dbReference type="ARBA" id="ARBA00022714"/>
    </source>
</evidence>
<keyword evidence="11" id="KW-1185">Reference proteome</keyword>
<dbReference type="InterPro" id="IPR023753">
    <property type="entry name" value="FAD/NAD-binding_dom"/>
</dbReference>
<dbReference type="RefSeq" id="WP_092040114.1">
    <property type="nucleotide sequence ID" value="NZ_FOTK01000009.1"/>
</dbReference>
<dbReference type="Pfam" id="PF00355">
    <property type="entry name" value="Rieske"/>
    <property type="match status" value="1"/>
</dbReference>
<dbReference type="GO" id="GO:0005737">
    <property type="term" value="C:cytoplasm"/>
    <property type="evidence" value="ECO:0007669"/>
    <property type="project" value="TreeGrafter"/>
</dbReference>
<dbReference type="EMBL" id="FOTK01000009">
    <property type="protein sequence ID" value="SFL72160.1"/>
    <property type="molecule type" value="Genomic_DNA"/>
</dbReference>
<comment type="cofactor">
    <cofactor evidence="1">
        <name>FAD</name>
        <dbReference type="ChEBI" id="CHEBI:57692"/>
    </cofactor>
</comment>
<evidence type="ECO:0000256" key="4">
    <source>
        <dbReference type="ARBA" id="ARBA00022723"/>
    </source>
</evidence>
<gene>
    <name evidence="10" type="ORF">SAMN05192568_100976</name>
</gene>
<feature type="domain" description="Rieske" evidence="9">
    <location>
        <begin position="8"/>
        <end position="103"/>
    </location>
</feature>
<dbReference type="InterPro" id="IPR017941">
    <property type="entry name" value="Rieske_2Fe-2S"/>
</dbReference>
<evidence type="ECO:0000256" key="5">
    <source>
        <dbReference type="ARBA" id="ARBA00022827"/>
    </source>
</evidence>
<keyword evidence="4" id="KW-0479">Metal-binding</keyword>
<keyword evidence="8" id="KW-0411">Iron-sulfur</keyword>
<dbReference type="PANTHER" id="PTHR43557">
    <property type="entry name" value="APOPTOSIS-INDUCING FACTOR 1"/>
    <property type="match status" value="1"/>
</dbReference>
<dbReference type="Pfam" id="PF07992">
    <property type="entry name" value="Pyr_redox_2"/>
    <property type="match status" value="1"/>
</dbReference>
<dbReference type="InterPro" id="IPR028202">
    <property type="entry name" value="Reductase_C"/>
</dbReference>
<keyword evidence="3" id="KW-0001">2Fe-2S</keyword>
<dbReference type="PRINTS" id="PR00411">
    <property type="entry name" value="PNDRDTASEI"/>
</dbReference>
<dbReference type="InterPro" id="IPR036922">
    <property type="entry name" value="Rieske_2Fe-2S_sf"/>
</dbReference>
<dbReference type="STRING" id="582667.SAMN05192568_100976"/>
<dbReference type="Gene3D" id="2.102.10.10">
    <property type="entry name" value="Rieske [2Fe-2S] iron-sulphur domain"/>
    <property type="match status" value="1"/>
</dbReference>
<reference evidence="11" key="1">
    <citation type="submission" date="2016-10" db="EMBL/GenBank/DDBJ databases">
        <authorList>
            <person name="Varghese N."/>
            <person name="Submissions S."/>
        </authorList>
    </citation>
    <scope>NUCLEOTIDE SEQUENCE [LARGE SCALE GENOMIC DNA]</scope>
    <source>
        <strain evidence="11">BL36</strain>
    </source>
</reference>
<evidence type="ECO:0000256" key="2">
    <source>
        <dbReference type="ARBA" id="ARBA00022630"/>
    </source>
</evidence>
<dbReference type="InterPro" id="IPR036188">
    <property type="entry name" value="FAD/NAD-bd_sf"/>
</dbReference>
<dbReference type="PANTHER" id="PTHR43557:SF2">
    <property type="entry name" value="RIESKE DOMAIN-CONTAINING PROTEIN-RELATED"/>
    <property type="match status" value="1"/>
</dbReference>
<dbReference type="Pfam" id="PF14759">
    <property type="entry name" value="Reductase_C"/>
    <property type="match status" value="1"/>
</dbReference>
<organism evidence="10 11">
    <name type="scientific">Methylobacterium pseudosasicola</name>
    <dbReference type="NCBI Taxonomy" id="582667"/>
    <lineage>
        <taxon>Bacteria</taxon>
        <taxon>Pseudomonadati</taxon>
        <taxon>Pseudomonadota</taxon>
        <taxon>Alphaproteobacteria</taxon>
        <taxon>Hyphomicrobiales</taxon>
        <taxon>Methylobacteriaceae</taxon>
        <taxon>Methylobacterium</taxon>
    </lineage>
</organism>
<dbReference type="Gene3D" id="3.50.50.60">
    <property type="entry name" value="FAD/NAD(P)-binding domain"/>
    <property type="match status" value="2"/>
</dbReference>
<dbReference type="InterPro" id="IPR050446">
    <property type="entry name" value="FAD-oxidoreductase/Apoptosis"/>
</dbReference>
<keyword evidence="2" id="KW-0285">Flavoprotein</keyword>
<evidence type="ECO:0000256" key="1">
    <source>
        <dbReference type="ARBA" id="ARBA00001974"/>
    </source>
</evidence>
<dbReference type="AlphaFoldDB" id="A0A1I4K046"/>
<accession>A0A1I4K046</accession>
<evidence type="ECO:0000256" key="6">
    <source>
        <dbReference type="ARBA" id="ARBA00023002"/>
    </source>
</evidence>
<dbReference type="SUPFAM" id="SSF51905">
    <property type="entry name" value="FAD/NAD(P)-binding domain"/>
    <property type="match status" value="2"/>
</dbReference>
<dbReference type="Proteomes" id="UP000199048">
    <property type="component" value="Unassembled WGS sequence"/>
</dbReference>
<name>A0A1I4K046_9HYPH</name>
<evidence type="ECO:0000313" key="11">
    <source>
        <dbReference type="Proteomes" id="UP000199048"/>
    </source>
</evidence>
<evidence type="ECO:0000256" key="8">
    <source>
        <dbReference type="ARBA" id="ARBA00023014"/>
    </source>
</evidence>